<feature type="transmembrane region" description="Helical" evidence="7">
    <location>
        <begin position="50"/>
        <end position="67"/>
    </location>
</feature>
<comment type="similarity">
    <text evidence="7">Belongs to the TRAP transporter large permease family.</text>
</comment>
<feature type="transmembrane region" description="Helical" evidence="7">
    <location>
        <begin position="400"/>
        <end position="421"/>
    </location>
</feature>
<evidence type="ECO:0000256" key="5">
    <source>
        <dbReference type="ARBA" id="ARBA00022989"/>
    </source>
</evidence>
<evidence type="ECO:0000256" key="7">
    <source>
        <dbReference type="RuleBase" id="RU369079"/>
    </source>
</evidence>
<keyword evidence="4 7" id="KW-0812">Transmembrane</keyword>
<organism evidence="9 10">
    <name type="scientific">Halomonas shengliensis</name>
    <dbReference type="NCBI Taxonomy" id="419597"/>
    <lineage>
        <taxon>Bacteria</taxon>
        <taxon>Pseudomonadati</taxon>
        <taxon>Pseudomonadota</taxon>
        <taxon>Gammaproteobacteria</taxon>
        <taxon>Oceanospirillales</taxon>
        <taxon>Halomonadaceae</taxon>
        <taxon>Halomonas</taxon>
    </lineage>
</organism>
<dbReference type="PIRSF" id="PIRSF006066">
    <property type="entry name" value="HI0050"/>
    <property type="match status" value="1"/>
</dbReference>
<gene>
    <name evidence="9" type="ORF">SAMN04487957_106107</name>
</gene>
<dbReference type="AlphaFoldDB" id="A0A1H0JGF5"/>
<evidence type="ECO:0000256" key="1">
    <source>
        <dbReference type="ARBA" id="ARBA00004429"/>
    </source>
</evidence>
<dbReference type="GO" id="GO:0005886">
    <property type="term" value="C:plasma membrane"/>
    <property type="evidence" value="ECO:0007669"/>
    <property type="project" value="UniProtKB-SubCell"/>
</dbReference>
<dbReference type="Pfam" id="PF06808">
    <property type="entry name" value="DctM"/>
    <property type="match status" value="1"/>
</dbReference>
<sequence length="427" mass="45284">MTTIMVCTMIGLLLLGFPMMIPLLTAAVIGFFMMFNGLGQMDTLIQQMFAGIRPASLIAVPMFILAADIMTRGQSADRLIAMVMSFIGHVKGGLAVSTAASCTLFGAVSGSTQATVVAVGSPLRPKMLKAGYSDSFTLALIINSSDIAFLIPPSIGMIIYGVISETSIGELFIAGIGPGLMILAMFSVYCVIYAVVRDVPTEARANWRERMTAVRQALWPLGFPVIIVGGIYGGVFSPTEAAAACVLYAIFLEFIVFRSLKLQHIYAIAKSTGLITAVVFILVAAGNGFSWIISFAQIPQAILEAVGINEAGPTGVLIAICIAFFVACMFVDPIVVILVLTPIFAPAIAATGLDPVLVGILITLQVAIGSATPPFGCDIFTAIAIFKRPYWDVIKGTPPFIFMLVLAAALLIMFPQIALFLRDVAFN</sequence>
<feature type="transmembrane region" description="Helical" evidence="7">
    <location>
        <begin position="135"/>
        <end position="160"/>
    </location>
</feature>
<dbReference type="STRING" id="419597.SAMN04487957_106107"/>
<feature type="transmembrane region" description="Helical" evidence="7">
    <location>
        <begin position="272"/>
        <end position="296"/>
    </location>
</feature>
<evidence type="ECO:0000256" key="6">
    <source>
        <dbReference type="ARBA" id="ARBA00023136"/>
    </source>
</evidence>
<comment type="caution">
    <text evidence="7">Lacks conserved residue(s) required for the propagation of feature annotation.</text>
</comment>
<dbReference type="GO" id="GO:0022857">
    <property type="term" value="F:transmembrane transporter activity"/>
    <property type="evidence" value="ECO:0007669"/>
    <property type="project" value="UniProtKB-UniRule"/>
</dbReference>
<dbReference type="EMBL" id="FNIV01000006">
    <property type="protein sequence ID" value="SDO42847.1"/>
    <property type="molecule type" value="Genomic_DNA"/>
</dbReference>
<dbReference type="InterPro" id="IPR010656">
    <property type="entry name" value="DctM"/>
</dbReference>
<comment type="function">
    <text evidence="7">Part of the tripartite ATP-independent periplasmic (TRAP) transport system.</text>
</comment>
<evidence type="ECO:0000256" key="4">
    <source>
        <dbReference type="ARBA" id="ARBA00022692"/>
    </source>
</evidence>
<feature type="domain" description="TRAP C4-dicarboxylate transport system permease DctM subunit" evidence="8">
    <location>
        <begin position="6"/>
        <end position="417"/>
    </location>
</feature>
<evidence type="ECO:0000256" key="3">
    <source>
        <dbReference type="ARBA" id="ARBA00022519"/>
    </source>
</evidence>
<feature type="transmembrane region" description="Helical" evidence="7">
    <location>
        <begin position="172"/>
        <end position="196"/>
    </location>
</feature>
<keyword evidence="7" id="KW-0813">Transport</keyword>
<proteinExistence type="inferred from homology"/>
<protein>
    <recommendedName>
        <fullName evidence="7">TRAP transporter large permease protein</fullName>
    </recommendedName>
</protein>
<dbReference type="NCBIfam" id="TIGR00786">
    <property type="entry name" value="dctM"/>
    <property type="match status" value="1"/>
</dbReference>
<keyword evidence="6 7" id="KW-0472">Membrane</keyword>
<evidence type="ECO:0000256" key="2">
    <source>
        <dbReference type="ARBA" id="ARBA00022475"/>
    </source>
</evidence>
<dbReference type="PANTHER" id="PTHR33362">
    <property type="entry name" value="SIALIC ACID TRAP TRANSPORTER PERMEASE PROTEIN SIAT-RELATED"/>
    <property type="match status" value="1"/>
</dbReference>
<keyword evidence="5 7" id="KW-1133">Transmembrane helix</keyword>
<keyword evidence="3 7" id="KW-0997">Cell inner membrane</keyword>
<dbReference type="RefSeq" id="WP_089679055.1">
    <property type="nucleotide sequence ID" value="NZ_FNIV01000006.1"/>
</dbReference>
<dbReference type="Proteomes" id="UP000199075">
    <property type="component" value="Unassembled WGS sequence"/>
</dbReference>
<feature type="transmembrane region" description="Helical" evidence="7">
    <location>
        <begin position="316"/>
        <end position="340"/>
    </location>
</feature>
<accession>A0A1H0JGF5</accession>
<keyword evidence="2" id="KW-1003">Cell membrane</keyword>
<evidence type="ECO:0000313" key="10">
    <source>
        <dbReference type="Proteomes" id="UP000199075"/>
    </source>
</evidence>
<feature type="transmembrane region" description="Helical" evidence="7">
    <location>
        <begin position="217"/>
        <end position="235"/>
    </location>
</feature>
<dbReference type="InterPro" id="IPR004681">
    <property type="entry name" value="TRAP_DctM"/>
</dbReference>
<feature type="transmembrane region" description="Helical" evidence="7">
    <location>
        <begin position="241"/>
        <end position="260"/>
    </location>
</feature>
<comment type="subunit">
    <text evidence="7">The complex comprises the extracytoplasmic solute receptor protein and the two transmembrane proteins.</text>
</comment>
<reference evidence="10" key="1">
    <citation type="submission" date="2016-10" db="EMBL/GenBank/DDBJ databases">
        <authorList>
            <person name="Varghese N."/>
            <person name="Submissions S."/>
        </authorList>
    </citation>
    <scope>NUCLEOTIDE SEQUENCE [LARGE SCALE GENOMIC DNA]</scope>
    <source>
        <strain evidence="10">CGMCC 1.6444</strain>
    </source>
</reference>
<name>A0A1H0JGF5_9GAMM</name>
<comment type="subcellular location">
    <subcellularLocation>
        <location evidence="1 7">Cell inner membrane</location>
        <topology evidence="1 7">Multi-pass membrane protein</topology>
    </subcellularLocation>
</comment>
<keyword evidence="10" id="KW-1185">Reference proteome</keyword>
<dbReference type="OrthoDB" id="9796052at2"/>
<evidence type="ECO:0000313" key="9">
    <source>
        <dbReference type="EMBL" id="SDO42847.1"/>
    </source>
</evidence>
<evidence type="ECO:0000259" key="8">
    <source>
        <dbReference type="Pfam" id="PF06808"/>
    </source>
</evidence>